<dbReference type="Proteomes" id="UP000250918">
    <property type="component" value="Unassembled WGS sequence"/>
</dbReference>
<sequence length="123" mass="14048">MNTKIERKQQQELKLVEDVDNLGEEVRTLALNLAIYLAKAKAETRSEELNRMEPEFIRLVNGTVRAVQEMALILNAARHAERMIYEPPSGMVSQDRIETRLRDILDQCAGILGTLTRTKDIRA</sequence>
<gene>
    <name evidence="1" type="ORF">C3F09_11170</name>
</gene>
<dbReference type="AlphaFoldDB" id="A0A855WYY5"/>
<dbReference type="EMBL" id="PQAP01000193">
    <property type="protein sequence ID" value="PWB68703.1"/>
    <property type="molecule type" value="Genomic_DNA"/>
</dbReference>
<proteinExistence type="predicted"/>
<accession>A0A855WYY5</accession>
<protein>
    <submittedName>
        <fullName evidence="1">Uncharacterized protein</fullName>
    </submittedName>
</protein>
<organism evidence="1 2">
    <name type="scientific">candidate division GN15 bacterium</name>
    <dbReference type="NCBI Taxonomy" id="2072418"/>
    <lineage>
        <taxon>Bacteria</taxon>
        <taxon>candidate division GN15</taxon>
    </lineage>
</organism>
<comment type="caution">
    <text evidence="1">The sequence shown here is derived from an EMBL/GenBank/DDBJ whole genome shotgun (WGS) entry which is preliminary data.</text>
</comment>
<reference evidence="1 2" key="1">
    <citation type="journal article" date="2018" name="ISME J.">
        <title>A methanotrophic archaeon couples anaerobic oxidation of methane to Fe(III) reduction.</title>
        <authorList>
            <person name="Cai C."/>
            <person name="Leu A.O."/>
            <person name="Xie G.J."/>
            <person name="Guo J."/>
            <person name="Feng Y."/>
            <person name="Zhao J.X."/>
            <person name="Tyson G.W."/>
            <person name="Yuan Z."/>
            <person name="Hu S."/>
        </authorList>
    </citation>
    <scope>NUCLEOTIDE SEQUENCE [LARGE SCALE GENOMIC DNA]</scope>
    <source>
        <strain evidence="1">FeB_12</strain>
    </source>
</reference>
<evidence type="ECO:0000313" key="2">
    <source>
        <dbReference type="Proteomes" id="UP000250918"/>
    </source>
</evidence>
<evidence type="ECO:0000313" key="1">
    <source>
        <dbReference type="EMBL" id="PWB68703.1"/>
    </source>
</evidence>
<name>A0A855WYY5_9BACT</name>